<dbReference type="AlphaFoldDB" id="A0A5C6XET4"/>
<organism evidence="2 3">
    <name type="scientific">Lujinxingia vulgaris</name>
    <dbReference type="NCBI Taxonomy" id="2600176"/>
    <lineage>
        <taxon>Bacteria</taxon>
        <taxon>Deltaproteobacteria</taxon>
        <taxon>Bradymonadales</taxon>
        <taxon>Lujinxingiaceae</taxon>
        <taxon>Lujinxingia</taxon>
    </lineage>
</organism>
<dbReference type="OrthoDB" id="10005258at2"/>
<sequence length="350" mass="38639">MIVSVWKNIHDRAWLTLAIFAVALMGAACSGADDDSQDDPFAIDQSGEVCFANTLDIDAPTASTMGTASSRREWDSELLCWTYDREELEGDQVRFTLSRTFSVSPDGRRFGCRLDGQGNALRGEITSGSCVIEQEQGFLRMELREPAEISLQDIHSTSALLNFTFEERRGEVYQRGNLARLSIRNQRSLVQGLDRGEEDLDVRGPSGDPWAGECPQLPTCVDADLSGGPQLFGESLADEEAQEVCQDLADQLNYGVIRLGVTDDVQIDWQGTGDELYPGVRELNLCEVTAFLGSLETRNIYRLRLGQQSGFTMELRGLHQAPINGVTRTRLCELRWNAPTTAVACEAASE</sequence>
<protein>
    <submittedName>
        <fullName evidence="2">Uncharacterized protein</fullName>
    </submittedName>
</protein>
<evidence type="ECO:0000313" key="2">
    <source>
        <dbReference type="EMBL" id="TXD39003.1"/>
    </source>
</evidence>
<dbReference type="PROSITE" id="PS51257">
    <property type="entry name" value="PROKAR_LIPOPROTEIN"/>
    <property type="match status" value="1"/>
</dbReference>
<gene>
    <name evidence="2" type="ORF">FRC98_00960</name>
</gene>
<comment type="caution">
    <text evidence="2">The sequence shown here is derived from an EMBL/GenBank/DDBJ whole genome shotgun (WGS) entry which is preliminary data.</text>
</comment>
<dbReference type="EMBL" id="VOSM01000001">
    <property type="protein sequence ID" value="TXD39003.1"/>
    <property type="molecule type" value="Genomic_DNA"/>
</dbReference>
<reference evidence="2 3" key="1">
    <citation type="submission" date="2019-08" db="EMBL/GenBank/DDBJ databases">
        <title>Bradymonadales sp. TMQ4.</title>
        <authorList>
            <person name="Liang Q."/>
        </authorList>
    </citation>
    <scope>NUCLEOTIDE SEQUENCE [LARGE SCALE GENOMIC DNA]</scope>
    <source>
        <strain evidence="2 3">TMQ4</strain>
    </source>
</reference>
<evidence type="ECO:0000256" key="1">
    <source>
        <dbReference type="SAM" id="SignalP"/>
    </source>
</evidence>
<dbReference type="RefSeq" id="WP_146979439.1">
    <property type="nucleotide sequence ID" value="NZ_VOSM01000001.1"/>
</dbReference>
<feature type="signal peptide" evidence="1">
    <location>
        <begin position="1"/>
        <end position="32"/>
    </location>
</feature>
<name>A0A5C6XET4_9DELT</name>
<dbReference type="Proteomes" id="UP000321412">
    <property type="component" value="Unassembled WGS sequence"/>
</dbReference>
<feature type="chain" id="PRO_5022886521" evidence="1">
    <location>
        <begin position="33"/>
        <end position="350"/>
    </location>
</feature>
<proteinExistence type="predicted"/>
<keyword evidence="1" id="KW-0732">Signal</keyword>
<keyword evidence="3" id="KW-1185">Reference proteome</keyword>
<accession>A0A5C6XET4</accession>
<evidence type="ECO:0000313" key="3">
    <source>
        <dbReference type="Proteomes" id="UP000321412"/>
    </source>
</evidence>